<feature type="domain" description="S1 motif" evidence="4">
    <location>
        <begin position="375"/>
        <end position="445"/>
    </location>
</feature>
<dbReference type="GO" id="GO:0003729">
    <property type="term" value="F:mRNA binding"/>
    <property type="evidence" value="ECO:0007669"/>
    <property type="project" value="TreeGrafter"/>
</dbReference>
<protein>
    <submittedName>
        <fullName evidence="5">Putative S1 RNA binding domain protein</fullName>
    </submittedName>
</protein>
<keyword evidence="2" id="KW-0689">Ribosomal protein</keyword>
<dbReference type="InterPro" id="IPR003029">
    <property type="entry name" value="S1_domain"/>
</dbReference>
<dbReference type="NCBIfam" id="NF004952">
    <property type="entry name" value="PRK06299.1-2"/>
    <property type="match status" value="1"/>
</dbReference>
<evidence type="ECO:0000313" key="5">
    <source>
        <dbReference type="EMBL" id="ABZ06001.1"/>
    </source>
</evidence>
<name>B3T092_9ZZZZ</name>
<gene>
    <name evidence="5" type="ORF">ALOHA_HF4000005D21ctg1g6</name>
</gene>
<keyword evidence="3" id="KW-0687">Ribonucleoprotein</keyword>
<dbReference type="SUPFAM" id="SSF50249">
    <property type="entry name" value="Nucleic acid-binding proteins"/>
    <property type="match status" value="6"/>
</dbReference>
<feature type="domain" description="S1 motif" evidence="4">
    <location>
        <begin position="461"/>
        <end position="531"/>
    </location>
</feature>
<feature type="domain" description="S1 motif" evidence="4">
    <location>
        <begin position="32"/>
        <end position="98"/>
    </location>
</feature>
<accession>B3T092</accession>
<evidence type="ECO:0000259" key="4">
    <source>
        <dbReference type="PROSITE" id="PS50126"/>
    </source>
</evidence>
<feature type="domain" description="S1 motif" evidence="4">
    <location>
        <begin position="203"/>
        <end position="271"/>
    </location>
</feature>
<feature type="domain" description="S1 motif" evidence="4">
    <location>
        <begin position="288"/>
        <end position="358"/>
    </location>
</feature>
<dbReference type="EMBL" id="EU016564">
    <property type="protein sequence ID" value="ABZ06001.1"/>
    <property type="molecule type" value="Genomic_DNA"/>
</dbReference>
<dbReference type="InterPro" id="IPR050437">
    <property type="entry name" value="Ribos_protein_bS1-like"/>
</dbReference>
<dbReference type="AlphaFoldDB" id="B3T092"/>
<dbReference type="InterPro" id="IPR035104">
    <property type="entry name" value="Ribosomal_protein_S1-like"/>
</dbReference>
<dbReference type="CDD" id="cd05687">
    <property type="entry name" value="S1_RPS1_repeat_ec1_hs1"/>
    <property type="match status" value="1"/>
</dbReference>
<organism evidence="5">
    <name type="scientific">uncultured marine microorganism HF4000_005D21</name>
    <dbReference type="NCBI Taxonomy" id="455505"/>
    <lineage>
        <taxon>unclassified sequences</taxon>
        <taxon>environmental samples</taxon>
    </lineage>
</organism>
<dbReference type="CDD" id="cd04465">
    <property type="entry name" value="S1_RPS1_repeat_ec2_hs2"/>
    <property type="match status" value="1"/>
</dbReference>
<dbReference type="Gene3D" id="2.40.50.140">
    <property type="entry name" value="Nucleic acid-binding proteins"/>
    <property type="match status" value="6"/>
</dbReference>
<dbReference type="CDD" id="cd05688">
    <property type="entry name" value="S1_RPS1_repeat_ec3"/>
    <property type="match status" value="1"/>
</dbReference>
<evidence type="ECO:0000256" key="3">
    <source>
        <dbReference type="ARBA" id="ARBA00023274"/>
    </source>
</evidence>
<reference evidence="5" key="1">
    <citation type="journal article" date="2008" name="ISME J.">
        <title>Genomic patterns of recombination, clonal divergence and environment in marine microbial populations.</title>
        <authorList>
            <person name="Konstantinidis K.T."/>
            <person name="Delong E.F."/>
        </authorList>
    </citation>
    <scope>NUCLEOTIDE SEQUENCE</scope>
</reference>
<proteinExistence type="inferred from homology"/>
<dbReference type="PANTHER" id="PTHR10724">
    <property type="entry name" value="30S RIBOSOMAL PROTEIN S1"/>
    <property type="match status" value="1"/>
</dbReference>
<dbReference type="InterPro" id="IPR012340">
    <property type="entry name" value="NA-bd_OB-fold"/>
</dbReference>
<comment type="similarity">
    <text evidence="1">Belongs to the bacterial ribosomal protein bS1 family.</text>
</comment>
<dbReference type="Pfam" id="PF00575">
    <property type="entry name" value="S1"/>
    <property type="match status" value="5"/>
</dbReference>
<dbReference type="GO" id="GO:0003735">
    <property type="term" value="F:structural constituent of ribosome"/>
    <property type="evidence" value="ECO:0007669"/>
    <property type="project" value="TreeGrafter"/>
</dbReference>
<dbReference type="PROSITE" id="PS50126">
    <property type="entry name" value="S1"/>
    <property type="match status" value="5"/>
</dbReference>
<sequence length="571" mass="65156">MEETIKQYKSKSHKEFEKLLSQDWGNRKFKEGEITTGVVSKVGKNFIFVDLGLKSEGAIPVEEFKLTKEIDKIEIGSKIEVLLEKIENKTGNVVISREKARKAHSWKKMEKAFENQEKITGVIISKCKGGFIVDVESCLCFLPGSQIDLKPLKNFDHLMKVPQTFECVKLDKRRGNIVLSRRAILEKILVRDRDKIISKLKEGDIVSGTIKNLTEWGAFVDLNGVDALLHITDISWRRINKPADLLSIGQSIKAKIIKIEEGTKKISLGVKQLTEDPYKKVIDSYEVGKNYTAIITNVQDYGCFAKLEEGLEGLIHQSELSWTKKNIHPGKVLSTSQKIQVQILEKDMEKRRLSLSYKNTLVNPWVKFTKNHKVGNEAEGVVKNITDYGLFISVKDSELDGMIHYKDLNWSEKESELEKYKKNQLIKFKILEINQEKEKIRLGIKQLTQDPFKFFMNKKISDVVTAIVVSSSNDGIHVYAGNKDLLLLIKRSQLAKEPENQRPSRWARGDRVDCMIIELDKENRKVVLSIKVLEEQEQKITIKKFGSKDSGGTLSDILGPLLKKKTKAKKK</sequence>
<dbReference type="SMART" id="SM00316">
    <property type="entry name" value="S1"/>
    <property type="match status" value="6"/>
</dbReference>
<evidence type="ECO:0000256" key="1">
    <source>
        <dbReference type="ARBA" id="ARBA00006767"/>
    </source>
</evidence>
<dbReference type="PANTHER" id="PTHR10724:SF7">
    <property type="entry name" value="SMALL RIBOSOMAL SUBUNIT PROTEIN BS1C"/>
    <property type="match status" value="1"/>
</dbReference>
<dbReference type="PRINTS" id="PR00681">
    <property type="entry name" value="RIBOSOMALS1"/>
</dbReference>
<dbReference type="GO" id="GO:1990904">
    <property type="term" value="C:ribonucleoprotein complex"/>
    <property type="evidence" value="ECO:0007669"/>
    <property type="project" value="UniProtKB-KW"/>
</dbReference>
<evidence type="ECO:0000256" key="2">
    <source>
        <dbReference type="ARBA" id="ARBA00022980"/>
    </source>
</evidence>